<comment type="similarity">
    <text evidence="1">Belongs to the universal stress protein A family.</text>
</comment>
<keyword evidence="4" id="KW-1185">Reference proteome</keyword>
<evidence type="ECO:0000313" key="3">
    <source>
        <dbReference type="EMBL" id="TJZ74256.1"/>
    </source>
</evidence>
<dbReference type="SUPFAM" id="SSF52402">
    <property type="entry name" value="Adenine nucleotide alpha hydrolases-like"/>
    <property type="match status" value="1"/>
</dbReference>
<proteinExistence type="inferred from homology"/>
<accession>A0A4U0PZZ2</accession>
<organism evidence="3 4">
    <name type="scientific">Chitiniphilus eburneus</name>
    <dbReference type="NCBI Taxonomy" id="2571148"/>
    <lineage>
        <taxon>Bacteria</taxon>
        <taxon>Pseudomonadati</taxon>
        <taxon>Pseudomonadota</taxon>
        <taxon>Betaproteobacteria</taxon>
        <taxon>Neisseriales</taxon>
        <taxon>Chitinibacteraceae</taxon>
        <taxon>Chitiniphilus</taxon>
    </lineage>
</organism>
<dbReference type="InterPro" id="IPR006016">
    <property type="entry name" value="UspA"/>
</dbReference>
<comment type="caution">
    <text evidence="3">The sequence shown here is derived from an EMBL/GenBank/DDBJ whole genome shotgun (WGS) entry which is preliminary data.</text>
</comment>
<reference evidence="3 4" key="1">
    <citation type="submission" date="2019-04" db="EMBL/GenBank/DDBJ databases">
        <title>Chitiniphilus eburnea sp. nov., a novel chitinolytic bacterium isolated from aquaculture sludge.</title>
        <authorList>
            <person name="Sheng M."/>
        </authorList>
    </citation>
    <scope>NUCLEOTIDE SEQUENCE [LARGE SCALE GENOMIC DNA]</scope>
    <source>
        <strain evidence="3 4">HX-2-15</strain>
    </source>
</reference>
<dbReference type="Gene3D" id="3.40.50.620">
    <property type="entry name" value="HUPs"/>
    <property type="match status" value="1"/>
</dbReference>
<dbReference type="OrthoDB" id="5512223at2"/>
<evidence type="ECO:0000259" key="2">
    <source>
        <dbReference type="Pfam" id="PF00582"/>
    </source>
</evidence>
<dbReference type="PANTHER" id="PTHR31964">
    <property type="entry name" value="ADENINE NUCLEOTIDE ALPHA HYDROLASES-LIKE SUPERFAMILY PROTEIN"/>
    <property type="match status" value="1"/>
</dbReference>
<feature type="domain" description="UspA" evidence="2">
    <location>
        <begin position="3"/>
        <end position="141"/>
    </location>
</feature>
<dbReference type="AlphaFoldDB" id="A0A4U0PZZ2"/>
<dbReference type="Pfam" id="PF00582">
    <property type="entry name" value="Usp"/>
    <property type="match status" value="1"/>
</dbReference>
<evidence type="ECO:0000256" key="1">
    <source>
        <dbReference type="ARBA" id="ARBA00008791"/>
    </source>
</evidence>
<sequence>MLKILVPVDGSENAKRALAHVIELTQSGLPLQVHLLNVQSPLQSKISLNAIASQATLDAYFHELGDEALAAGLALLNQARVPYQYSVEFGPPAKTIVDEAQKRGCHRIVMGTRGFGLISNLVVGSIAYQVVHLSTLPVTLVQ</sequence>
<dbReference type="InterPro" id="IPR006015">
    <property type="entry name" value="Universal_stress_UspA"/>
</dbReference>
<dbReference type="InterPro" id="IPR014729">
    <property type="entry name" value="Rossmann-like_a/b/a_fold"/>
</dbReference>
<dbReference type="RefSeq" id="WP_136772798.1">
    <property type="nucleotide sequence ID" value="NZ_CP156074.1"/>
</dbReference>
<dbReference type="EMBL" id="SUMF01000006">
    <property type="protein sequence ID" value="TJZ74256.1"/>
    <property type="molecule type" value="Genomic_DNA"/>
</dbReference>
<protein>
    <submittedName>
        <fullName evidence="3">Universal stress protein</fullName>
    </submittedName>
</protein>
<gene>
    <name evidence="3" type="ORF">FAZ21_08200</name>
</gene>
<dbReference type="PRINTS" id="PR01438">
    <property type="entry name" value="UNVRSLSTRESS"/>
</dbReference>
<dbReference type="Proteomes" id="UP000310016">
    <property type="component" value="Unassembled WGS sequence"/>
</dbReference>
<evidence type="ECO:0000313" key="4">
    <source>
        <dbReference type="Proteomes" id="UP000310016"/>
    </source>
</evidence>
<dbReference type="PANTHER" id="PTHR31964:SF113">
    <property type="entry name" value="USPA DOMAIN-CONTAINING PROTEIN"/>
    <property type="match status" value="1"/>
</dbReference>
<dbReference type="CDD" id="cd00293">
    <property type="entry name" value="USP-like"/>
    <property type="match status" value="1"/>
</dbReference>
<name>A0A4U0PZZ2_9NEIS</name>